<keyword evidence="3" id="KW-1185">Reference proteome</keyword>
<evidence type="ECO:0000313" key="3">
    <source>
        <dbReference type="Proteomes" id="UP000541444"/>
    </source>
</evidence>
<dbReference type="Proteomes" id="UP000541444">
    <property type="component" value="Unassembled WGS sequence"/>
</dbReference>
<proteinExistence type="predicted"/>
<dbReference type="AlphaFoldDB" id="A0A7J7LE35"/>
<reference evidence="2 3" key="1">
    <citation type="journal article" date="2020" name="IScience">
        <title>Genome Sequencing of the Endangered Kingdonia uniflora (Circaeasteraceae, Ranunculales) Reveals Potential Mechanisms of Evolutionary Specialization.</title>
        <authorList>
            <person name="Sun Y."/>
            <person name="Deng T."/>
            <person name="Zhang A."/>
            <person name="Moore M.J."/>
            <person name="Landis J.B."/>
            <person name="Lin N."/>
            <person name="Zhang H."/>
            <person name="Zhang X."/>
            <person name="Huang J."/>
            <person name="Zhang X."/>
            <person name="Sun H."/>
            <person name="Wang H."/>
        </authorList>
    </citation>
    <scope>NUCLEOTIDE SEQUENCE [LARGE SCALE GENOMIC DNA]</scope>
    <source>
        <strain evidence="2">TB1705</strain>
        <tissue evidence="2">Leaf</tissue>
    </source>
</reference>
<feature type="domain" description="DUF1985" evidence="1">
    <location>
        <begin position="90"/>
        <end position="169"/>
    </location>
</feature>
<gene>
    <name evidence="2" type="ORF">GIB67_042306</name>
</gene>
<name>A0A7J7LE35_9MAGN</name>
<dbReference type="EMBL" id="JACGCM010002347">
    <property type="protein sequence ID" value="KAF6140893.1"/>
    <property type="molecule type" value="Genomic_DNA"/>
</dbReference>
<dbReference type="Pfam" id="PF09331">
    <property type="entry name" value="DUF1985"/>
    <property type="match status" value="1"/>
</dbReference>
<dbReference type="InterPro" id="IPR015410">
    <property type="entry name" value="DUF1985"/>
</dbReference>
<dbReference type="OrthoDB" id="1930729at2759"/>
<evidence type="ECO:0000259" key="1">
    <source>
        <dbReference type="Pfam" id="PF09331"/>
    </source>
</evidence>
<evidence type="ECO:0000313" key="2">
    <source>
        <dbReference type="EMBL" id="KAF6140893.1"/>
    </source>
</evidence>
<accession>A0A7J7LE35</accession>
<protein>
    <recommendedName>
        <fullName evidence="1">DUF1985 domain-containing protein</fullName>
    </recommendedName>
</protein>
<comment type="caution">
    <text evidence="2">The sequence shown here is derived from an EMBL/GenBank/DDBJ whole genome shotgun (WGS) entry which is preliminary data.</text>
</comment>
<sequence length="201" mass="23253">MFAALPKGENGAIRATCFAPLLLIDLMATMSTLVVEIFDHHLGDMKFQFGETIIQMKPIHVCLILGIRVSPIANELLFVDPEYITNFRMRRFPKKKKTYGLKEIDDALKQAKLERHQDDVLQLNLLKIMLSFLLPNKGRNVWVKYVDLVDDLDQFNRFPWGEQVYNLLWSQIVEFAHYRSAAGKKFDKALSPHGCTWVLMI</sequence>
<organism evidence="2 3">
    <name type="scientific">Kingdonia uniflora</name>
    <dbReference type="NCBI Taxonomy" id="39325"/>
    <lineage>
        <taxon>Eukaryota</taxon>
        <taxon>Viridiplantae</taxon>
        <taxon>Streptophyta</taxon>
        <taxon>Embryophyta</taxon>
        <taxon>Tracheophyta</taxon>
        <taxon>Spermatophyta</taxon>
        <taxon>Magnoliopsida</taxon>
        <taxon>Ranunculales</taxon>
        <taxon>Circaeasteraceae</taxon>
        <taxon>Kingdonia</taxon>
    </lineage>
</organism>